<proteinExistence type="predicted"/>
<dbReference type="Gene3D" id="2.60.40.4070">
    <property type="match status" value="1"/>
</dbReference>
<evidence type="ECO:0000259" key="2">
    <source>
        <dbReference type="Pfam" id="PF13860"/>
    </source>
</evidence>
<organism evidence="3 4">
    <name type="scientific">Eiseniibacteriota bacterium</name>
    <dbReference type="NCBI Taxonomy" id="2212470"/>
    <lineage>
        <taxon>Bacteria</taxon>
        <taxon>Candidatus Eiseniibacteriota</taxon>
    </lineage>
</organism>
<reference evidence="3 4" key="1">
    <citation type="submission" date="2020-03" db="EMBL/GenBank/DDBJ databases">
        <title>Metabolic flexibility allows generalist bacteria to become dominant in a frequently disturbed ecosystem.</title>
        <authorList>
            <person name="Chen Y.-J."/>
            <person name="Leung P.M."/>
            <person name="Bay S.K."/>
            <person name="Hugenholtz P."/>
            <person name="Kessler A.J."/>
            <person name="Shelley G."/>
            <person name="Waite D.W."/>
            <person name="Cook P.L."/>
            <person name="Greening C."/>
        </authorList>
    </citation>
    <scope>NUCLEOTIDE SEQUENCE [LARGE SCALE GENOMIC DNA]</scope>
    <source>
        <strain evidence="3">SS_bin_28</strain>
    </source>
</reference>
<dbReference type="Proteomes" id="UP000547674">
    <property type="component" value="Unassembled WGS sequence"/>
</dbReference>
<feature type="domain" description="FlgD/Vpr Ig-like" evidence="2">
    <location>
        <begin position="456"/>
        <end position="517"/>
    </location>
</feature>
<sequence length="532" mass="58394">MKKKCLSIAASLVVAMLCISTLAVAQCMLANPGFEIAGSGASAFASWNQFGPVSATTDATHGTQAARVTGANMGSWDLSAVWQELDSAPGEQWEITVKGWHTAVNPLGGASRAIANVEWRDAGGQLISYESHDVATAATPTDVVQEFSVISSAAPTGTAATRILLGVLQGPGDPTPDFYYDEATFFVQGSGNINNFQWIDFPSGQTIAFSGYNWRVKGPGFYGPGPNQFCNTAACVSVDGSGNLHLTCQDIGSTWNSTEVVLEDPLGYGDYIFTTKGQIDLLDPQVVLGIFLWQYSVCWDPGATWWNAYNEMDIEFSRWGNPLDDIGQFVVQPYDWWAGNIDRFDATFAVNELSSHAFRWTPDVVEFRSWRGGPDDESPANMIHSWTYNGVHISRNEQPRVHLNLWKLSGTPASNQEAVFAEFRFVPEQTTVGLPDQDTQSFARLSQVSPNPFASRAQIQYTLEQTDAVALTIFDSQGRVVRKLLNRTQNAGTYTVTWDGKSNWGKRVAAGVYHLRYQTSKVLETNRIVLIK</sequence>
<dbReference type="InterPro" id="IPR026444">
    <property type="entry name" value="Secre_tail"/>
</dbReference>
<evidence type="ECO:0000313" key="4">
    <source>
        <dbReference type="Proteomes" id="UP000547674"/>
    </source>
</evidence>
<keyword evidence="1" id="KW-0732">Signal</keyword>
<accession>A0A7Y2H1M8</accession>
<dbReference type="EMBL" id="JABDJR010000133">
    <property type="protein sequence ID" value="NNF05812.1"/>
    <property type="molecule type" value="Genomic_DNA"/>
</dbReference>
<name>A0A7Y2H1M8_UNCEI</name>
<evidence type="ECO:0000256" key="1">
    <source>
        <dbReference type="SAM" id="SignalP"/>
    </source>
</evidence>
<feature type="signal peptide" evidence="1">
    <location>
        <begin position="1"/>
        <end position="25"/>
    </location>
</feature>
<feature type="chain" id="PRO_5030511871" evidence="1">
    <location>
        <begin position="26"/>
        <end position="532"/>
    </location>
</feature>
<gene>
    <name evidence="3" type="ORF">HKN21_03560</name>
</gene>
<evidence type="ECO:0000313" key="3">
    <source>
        <dbReference type="EMBL" id="NNF05812.1"/>
    </source>
</evidence>
<dbReference type="AlphaFoldDB" id="A0A7Y2H1M8"/>
<dbReference type="InterPro" id="IPR025965">
    <property type="entry name" value="FlgD/Vpr_Ig-like"/>
</dbReference>
<dbReference type="Pfam" id="PF13860">
    <property type="entry name" value="FlgD_ig"/>
    <property type="match status" value="1"/>
</dbReference>
<dbReference type="NCBIfam" id="TIGR04183">
    <property type="entry name" value="Por_Secre_tail"/>
    <property type="match status" value="1"/>
</dbReference>
<protein>
    <submittedName>
        <fullName evidence="3">T9SS type A sorting domain-containing protein</fullName>
    </submittedName>
</protein>
<comment type="caution">
    <text evidence="3">The sequence shown here is derived from an EMBL/GenBank/DDBJ whole genome shotgun (WGS) entry which is preliminary data.</text>
</comment>